<dbReference type="AlphaFoldDB" id="A0A8H5H1G6"/>
<name>A0A8H5H1G6_9AGAR</name>
<proteinExistence type="predicted"/>
<organism evidence="1 2">
    <name type="scientific">Tetrapyrgos nigripes</name>
    <dbReference type="NCBI Taxonomy" id="182062"/>
    <lineage>
        <taxon>Eukaryota</taxon>
        <taxon>Fungi</taxon>
        <taxon>Dikarya</taxon>
        <taxon>Basidiomycota</taxon>
        <taxon>Agaricomycotina</taxon>
        <taxon>Agaricomycetes</taxon>
        <taxon>Agaricomycetidae</taxon>
        <taxon>Agaricales</taxon>
        <taxon>Marasmiineae</taxon>
        <taxon>Marasmiaceae</taxon>
        <taxon>Tetrapyrgos</taxon>
    </lineage>
</organism>
<accession>A0A8H5H1G6</accession>
<sequence>MSELHPIRRIVTGHNDQGLGCITSNEAVASEILLGGLSTKGRIWTTFDGLPTKDNNNPSADGFKKDIDEANFGLVPNLGMNVQYTELEPSFITPMVCNSCFVPL</sequence>
<comment type="caution">
    <text evidence="1">The sequence shown here is derived from an EMBL/GenBank/DDBJ whole genome shotgun (WGS) entry which is preliminary data.</text>
</comment>
<evidence type="ECO:0000313" key="1">
    <source>
        <dbReference type="EMBL" id="KAF5374942.1"/>
    </source>
</evidence>
<dbReference type="EMBL" id="JAACJM010000001">
    <property type="protein sequence ID" value="KAF5374942.1"/>
    <property type="molecule type" value="Genomic_DNA"/>
</dbReference>
<reference evidence="1 2" key="1">
    <citation type="journal article" date="2020" name="ISME J.">
        <title>Uncovering the hidden diversity of litter-decomposition mechanisms in mushroom-forming fungi.</title>
        <authorList>
            <person name="Floudas D."/>
            <person name="Bentzer J."/>
            <person name="Ahren D."/>
            <person name="Johansson T."/>
            <person name="Persson P."/>
            <person name="Tunlid A."/>
        </authorList>
    </citation>
    <scope>NUCLEOTIDE SEQUENCE [LARGE SCALE GENOMIC DNA]</scope>
    <source>
        <strain evidence="1 2">CBS 291.85</strain>
    </source>
</reference>
<keyword evidence="2" id="KW-1185">Reference proteome</keyword>
<gene>
    <name evidence="1" type="ORF">D9758_000317</name>
</gene>
<evidence type="ECO:0000313" key="2">
    <source>
        <dbReference type="Proteomes" id="UP000559256"/>
    </source>
</evidence>
<dbReference type="Gene3D" id="2.20.70.150">
    <property type="match status" value="1"/>
</dbReference>
<dbReference type="OrthoDB" id="5840532at2759"/>
<dbReference type="Proteomes" id="UP000559256">
    <property type="component" value="Unassembled WGS sequence"/>
</dbReference>
<protein>
    <submittedName>
        <fullName evidence="1">Uncharacterized protein</fullName>
    </submittedName>
</protein>